<keyword evidence="3" id="KW-1185">Reference proteome</keyword>
<organism evidence="2 3">
    <name type="scientific">Cirrhinus mrigala</name>
    <name type="common">Mrigala</name>
    <dbReference type="NCBI Taxonomy" id="683832"/>
    <lineage>
        <taxon>Eukaryota</taxon>
        <taxon>Metazoa</taxon>
        <taxon>Chordata</taxon>
        <taxon>Craniata</taxon>
        <taxon>Vertebrata</taxon>
        <taxon>Euteleostomi</taxon>
        <taxon>Actinopterygii</taxon>
        <taxon>Neopterygii</taxon>
        <taxon>Teleostei</taxon>
        <taxon>Ostariophysi</taxon>
        <taxon>Cypriniformes</taxon>
        <taxon>Cyprinidae</taxon>
        <taxon>Labeoninae</taxon>
        <taxon>Labeonini</taxon>
        <taxon>Cirrhinus</taxon>
    </lineage>
</organism>
<comment type="caution">
    <text evidence="2">The sequence shown here is derived from an EMBL/GenBank/DDBJ whole genome shotgun (WGS) entry which is preliminary data.</text>
</comment>
<gene>
    <name evidence="2" type="ORF">M9458_026698</name>
</gene>
<dbReference type="Pfam" id="PF09371">
    <property type="entry name" value="Tex_N"/>
    <property type="match status" value="1"/>
</dbReference>
<dbReference type="EMBL" id="JAMKFB020000013">
    <property type="protein sequence ID" value="KAL0177804.1"/>
    <property type="molecule type" value="Genomic_DNA"/>
</dbReference>
<evidence type="ECO:0000259" key="1">
    <source>
        <dbReference type="Pfam" id="PF09371"/>
    </source>
</evidence>
<dbReference type="SUPFAM" id="SSF158832">
    <property type="entry name" value="Tex N-terminal region-like"/>
    <property type="match status" value="1"/>
</dbReference>
<proteinExistence type="predicted"/>
<dbReference type="InterPro" id="IPR023319">
    <property type="entry name" value="Tex-like_HTH_dom_sf"/>
</dbReference>
<accession>A0ABD0PV81</accession>
<dbReference type="AlphaFoldDB" id="A0ABD0PV81"/>
<feature type="domain" description="Tex-like protein N-terminal" evidence="1">
    <location>
        <begin position="2"/>
        <end position="51"/>
    </location>
</feature>
<evidence type="ECO:0000313" key="3">
    <source>
        <dbReference type="Proteomes" id="UP001529510"/>
    </source>
</evidence>
<dbReference type="Gene3D" id="1.10.10.650">
    <property type="entry name" value="RuvA domain 2-like"/>
    <property type="match status" value="1"/>
</dbReference>
<sequence length="51" mass="6029">TGVEQWVCANIVQLLQEENTIPFMVRYRKELINHMDADAVRDVQLTLEEIR</sequence>
<protein>
    <recommendedName>
        <fullName evidence="1">Tex-like protein N-terminal domain-containing protein</fullName>
    </recommendedName>
</protein>
<dbReference type="Proteomes" id="UP001529510">
    <property type="component" value="Unassembled WGS sequence"/>
</dbReference>
<feature type="non-terminal residue" evidence="2">
    <location>
        <position position="1"/>
    </location>
</feature>
<name>A0ABD0PV81_CIRMR</name>
<reference evidence="2 3" key="1">
    <citation type="submission" date="2024-05" db="EMBL/GenBank/DDBJ databases">
        <title>Genome sequencing and assembly of Indian major carp, Cirrhinus mrigala (Hamilton, 1822).</title>
        <authorList>
            <person name="Mohindra V."/>
            <person name="Chowdhury L.M."/>
            <person name="Lal K."/>
            <person name="Jena J.K."/>
        </authorList>
    </citation>
    <scope>NUCLEOTIDE SEQUENCE [LARGE SCALE GENOMIC DNA]</scope>
    <source>
        <strain evidence="2">CM1030</strain>
        <tissue evidence="2">Blood</tissue>
    </source>
</reference>
<evidence type="ECO:0000313" key="2">
    <source>
        <dbReference type="EMBL" id="KAL0177804.1"/>
    </source>
</evidence>
<dbReference type="InterPro" id="IPR018974">
    <property type="entry name" value="Tex-like_N"/>
</dbReference>